<dbReference type="InterPro" id="IPR013320">
    <property type="entry name" value="ConA-like_dom_sf"/>
</dbReference>
<evidence type="ECO:0000256" key="1">
    <source>
        <dbReference type="SAM" id="MobiDB-lite"/>
    </source>
</evidence>
<dbReference type="KEGG" id="ccro:CMC5_042180"/>
<evidence type="ECO:0008006" key="4">
    <source>
        <dbReference type="Google" id="ProtNLM"/>
    </source>
</evidence>
<sequence>MHRSGRSAPWLLGAAVGGLIVSTLACSAITGLDDFSIVGDTPVDRPEGVCAPSQSTPCYTGPAGTEDLGACKAGTMTCTPLGTWGPCTGEVTPVSETLGGALDADCGGTALTDTELLVRYLINEAPSGRDPTELRDAAPSPLRASITYGTNLAFLQDGLGRVGLSWSAFDRAGYAVAQPFFTKVARGLDQAQALTLELVTDLRDSGDASGLVVLGDYVDAKSRLAIVLSDDARTMDLLLNDQPAMRWGSSAFVANRAVLHLVMDTTLDTESDRWKLYRNGQLVPGVAANPPPEQGTKLDAGTVTSTLVLGNRYPGNASFQGTIFYAAIYGRPLTDSELQHNAAVLIEDDDSHVRPGSDGVGGGGGEGGGGGSGGEGGNGGGGSGGGS</sequence>
<dbReference type="AlphaFoldDB" id="A0A0K1EGT5"/>
<protein>
    <recommendedName>
        <fullName evidence="4">LamG-like jellyroll fold domain-containing protein</fullName>
    </recommendedName>
</protein>
<evidence type="ECO:0000313" key="2">
    <source>
        <dbReference type="EMBL" id="AKT40065.1"/>
    </source>
</evidence>
<dbReference type="Gene3D" id="2.60.120.200">
    <property type="match status" value="1"/>
</dbReference>
<dbReference type="SUPFAM" id="SSF49899">
    <property type="entry name" value="Concanavalin A-like lectins/glucanases"/>
    <property type="match status" value="1"/>
</dbReference>
<reference evidence="2 3" key="1">
    <citation type="submission" date="2015-07" db="EMBL/GenBank/DDBJ databases">
        <title>Genome analysis of myxobacterium Chondromyces crocatus Cm c5 reveals a high potential for natural compound synthesis and the genetic basis for the loss of fruiting body formation.</title>
        <authorList>
            <person name="Zaburannyi N."/>
            <person name="Bunk B."/>
            <person name="Maier J."/>
            <person name="Overmann J."/>
            <person name="Mueller R."/>
        </authorList>
    </citation>
    <scope>NUCLEOTIDE SEQUENCE [LARGE SCALE GENOMIC DNA]</scope>
    <source>
        <strain evidence="2 3">Cm c5</strain>
    </source>
</reference>
<dbReference type="EMBL" id="CP012159">
    <property type="protein sequence ID" value="AKT40065.1"/>
    <property type="molecule type" value="Genomic_DNA"/>
</dbReference>
<dbReference type="Proteomes" id="UP000067626">
    <property type="component" value="Chromosome"/>
</dbReference>
<proteinExistence type="predicted"/>
<name>A0A0K1EGT5_CHOCO</name>
<evidence type="ECO:0000313" key="3">
    <source>
        <dbReference type="Proteomes" id="UP000067626"/>
    </source>
</evidence>
<keyword evidence="3" id="KW-1185">Reference proteome</keyword>
<organism evidence="2 3">
    <name type="scientific">Chondromyces crocatus</name>
    <dbReference type="NCBI Taxonomy" id="52"/>
    <lineage>
        <taxon>Bacteria</taxon>
        <taxon>Pseudomonadati</taxon>
        <taxon>Myxococcota</taxon>
        <taxon>Polyangia</taxon>
        <taxon>Polyangiales</taxon>
        <taxon>Polyangiaceae</taxon>
        <taxon>Chondromyces</taxon>
    </lineage>
</organism>
<feature type="region of interest" description="Disordered" evidence="1">
    <location>
        <begin position="346"/>
        <end position="387"/>
    </location>
</feature>
<feature type="compositionally biased region" description="Gly residues" evidence="1">
    <location>
        <begin position="358"/>
        <end position="387"/>
    </location>
</feature>
<accession>A0A0K1EGT5</accession>
<gene>
    <name evidence="2" type="ORF">CMC5_042180</name>
</gene>
<dbReference type="PROSITE" id="PS51257">
    <property type="entry name" value="PROKAR_LIPOPROTEIN"/>
    <property type="match status" value="1"/>
</dbReference>